<protein>
    <submittedName>
        <fullName evidence="1">Uncharacterized protein</fullName>
    </submittedName>
</protein>
<accession>A0A365NP25</accession>
<comment type="caution">
    <text evidence="1">The sequence shown here is derived from an EMBL/GenBank/DDBJ whole genome shotgun (WGS) entry which is preliminary data.</text>
</comment>
<dbReference type="EMBL" id="PKMI01000001">
    <property type="protein sequence ID" value="RBA22503.1"/>
    <property type="molecule type" value="Genomic_DNA"/>
</dbReference>
<organism evidence="1 2">
    <name type="scientific">Gibberella intermedia</name>
    <name type="common">Bulb rot disease fungus</name>
    <name type="synonym">Fusarium proliferatum</name>
    <dbReference type="NCBI Taxonomy" id="948311"/>
    <lineage>
        <taxon>Eukaryota</taxon>
        <taxon>Fungi</taxon>
        <taxon>Dikarya</taxon>
        <taxon>Ascomycota</taxon>
        <taxon>Pezizomycotina</taxon>
        <taxon>Sordariomycetes</taxon>
        <taxon>Hypocreomycetidae</taxon>
        <taxon>Hypocreales</taxon>
        <taxon>Nectriaceae</taxon>
        <taxon>Fusarium</taxon>
        <taxon>Fusarium fujikuroi species complex</taxon>
    </lineage>
</organism>
<dbReference type="Proteomes" id="UP000251714">
    <property type="component" value="Unassembled WGS sequence"/>
</dbReference>
<evidence type="ECO:0000313" key="1">
    <source>
        <dbReference type="EMBL" id="RBA22503.1"/>
    </source>
</evidence>
<reference evidence="1 2" key="1">
    <citation type="submission" date="2017-12" db="EMBL/GenBank/DDBJ databases">
        <title>Genome sequence of the mycotoxigenic crop pathogen Fusarium proliferatum, strain ITEM 2341 from Date Palm.</title>
        <authorList>
            <person name="Almiman B.F."/>
            <person name="Shittu T.A."/>
            <person name="Muthumeenakshi S."/>
            <person name="Baroncelli R."/>
            <person name="Sreenivasaprasada S."/>
        </authorList>
    </citation>
    <scope>NUCLEOTIDE SEQUENCE [LARGE SCALE GENOMIC DNA]</scope>
    <source>
        <strain evidence="1 2">ITEM 2341</strain>
    </source>
</reference>
<name>A0A365NP25_GIBIN</name>
<dbReference type="AlphaFoldDB" id="A0A365NP25"/>
<proteinExistence type="predicted"/>
<gene>
    <name evidence="1" type="ORF">FPRO05_00850</name>
</gene>
<evidence type="ECO:0000313" key="2">
    <source>
        <dbReference type="Proteomes" id="UP000251714"/>
    </source>
</evidence>
<sequence>MVRPYEMIDELWHPPRWTGAPVDRNLSEYANRYTHWGYTIYRTHYSPASDKQWEILLDCLRRQTRLALGYYMDEDWNDEVLWQKASHLPPICYTKSEEEYKRDVKRLQDLFHLGTREDPSFDGLTVRQIRQVCVDDPPEHEKTMAGYRFRYILLADKAVFESMEKGEFIIKVVAYDWEEEGENWGWMRIPTGYLLDFWHALLLREDYVHRVIPFEGPEEDLEHYVWPGGVNLDGTGAYSEVRQGNHYEGQKNGFMW</sequence>